<keyword evidence="3" id="KW-1185">Reference proteome</keyword>
<keyword evidence="1" id="KW-0472">Membrane</keyword>
<feature type="transmembrane region" description="Helical" evidence="1">
    <location>
        <begin position="132"/>
        <end position="151"/>
    </location>
</feature>
<accession>A0A1I0WZ14</accession>
<dbReference type="OrthoDB" id="6400838at2"/>
<dbReference type="RefSeq" id="WP_091474690.1">
    <property type="nucleotide sequence ID" value="NZ_FOJT01000002.1"/>
</dbReference>
<reference evidence="3" key="1">
    <citation type="submission" date="2016-10" db="EMBL/GenBank/DDBJ databases">
        <authorList>
            <person name="Varghese N."/>
            <person name="Submissions S."/>
        </authorList>
    </citation>
    <scope>NUCLEOTIDE SEQUENCE [LARGE SCALE GENOMIC DNA]</scope>
    <source>
        <strain evidence="3">DSM 21789</strain>
    </source>
</reference>
<gene>
    <name evidence="2" type="ORF">SAMN05660845_1061</name>
</gene>
<name>A0A1I0WZ14_9FLAO</name>
<dbReference type="Proteomes" id="UP000199604">
    <property type="component" value="Unassembled WGS sequence"/>
</dbReference>
<keyword evidence="1" id="KW-1133">Transmembrane helix</keyword>
<evidence type="ECO:0000313" key="2">
    <source>
        <dbReference type="EMBL" id="SFA93400.1"/>
    </source>
</evidence>
<evidence type="ECO:0000313" key="3">
    <source>
        <dbReference type="Proteomes" id="UP000199604"/>
    </source>
</evidence>
<dbReference type="STRING" id="498292.SAMN05660845_1061"/>
<protein>
    <submittedName>
        <fullName evidence="2">Uncharacterized protein</fullName>
    </submittedName>
</protein>
<sequence length="173" mass="19780">MIKKILPFEKLVYRSTLTKEELLKHLQNEIEAEKAFGFGANQFSYSKPYIGKIYNNTFEIKRAINYRNSFLPLIKGEVKDDINGSKINVNMKLIDIVKVFMIIWLGGVLVGCLATSYSLIFKNGLNSEGGMFMFIPFFMLIFGVVLVSFGFKAESKKSIKDLEEILKAKIIER</sequence>
<evidence type="ECO:0000256" key="1">
    <source>
        <dbReference type="SAM" id="Phobius"/>
    </source>
</evidence>
<proteinExistence type="predicted"/>
<organism evidence="2 3">
    <name type="scientific">Flavobacterium swingsii</name>
    <dbReference type="NCBI Taxonomy" id="498292"/>
    <lineage>
        <taxon>Bacteria</taxon>
        <taxon>Pseudomonadati</taxon>
        <taxon>Bacteroidota</taxon>
        <taxon>Flavobacteriia</taxon>
        <taxon>Flavobacteriales</taxon>
        <taxon>Flavobacteriaceae</taxon>
        <taxon>Flavobacterium</taxon>
    </lineage>
</organism>
<dbReference type="AlphaFoldDB" id="A0A1I0WZ14"/>
<keyword evidence="1" id="KW-0812">Transmembrane</keyword>
<dbReference type="EMBL" id="FOJT01000002">
    <property type="protein sequence ID" value="SFA93400.1"/>
    <property type="molecule type" value="Genomic_DNA"/>
</dbReference>
<feature type="transmembrane region" description="Helical" evidence="1">
    <location>
        <begin position="96"/>
        <end position="120"/>
    </location>
</feature>